<comment type="subcellular location">
    <subcellularLocation>
        <location evidence="1">Membrane</location>
        <topology evidence="1">Single-pass membrane protein</topology>
    </subcellularLocation>
</comment>
<evidence type="ECO:0000256" key="6">
    <source>
        <dbReference type="ARBA" id="ARBA00022968"/>
    </source>
</evidence>
<keyword evidence="9" id="KW-0325">Glycoprotein</keyword>
<evidence type="ECO:0000259" key="11">
    <source>
        <dbReference type="Pfam" id="PF17039"/>
    </source>
</evidence>
<keyword evidence="7" id="KW-1133">Transmembrane helix</keyword>
<organism evidence="12 13">
    <name type="scientific">Candidatus Bacteroides avicola</name>
    <dbReference type="NCBI Taxonomy" id="2838468"/>
    <lineage>
        <taxon>Bacteria</taxon>
        <taxon>Pseudomonadati</taxon>
        <taxon>Bacteroidota</taxon>
        <taxon>Bacteroidia</taxon>
        <taxon>Bacteroidales</taxon>
        <taxon>Bacteroidaceae</taxon>
        <taxon>Bacteroides</taxon>
    </lineage>
</organism>
<dbReference type="GO" id="GO:0016020">
    <property type="term" value="C:membrane"/>
    <property type="evidence" value="ECO:0007669"/>
    <property type="project" value="UniProtKB-SubCell"/>
</dbReference>
<comment type="caution">
    <text evidence="12">The sequence shown here is derived from an EMBL/GenBank/DDBJ whole genome shotgun (WGS) entry which is preliminary data.</text>
</comment>
<keyword evidence="6" id="KW-0735">Signal-anchor</keyword>
<reference evidence="12" key="1">
    <citation type="journal article" date="2021" name="PeerJ">
        <title>Extensive microbial diversity within the chicken gut microbiome revealed by metagenomics and culture.</title>
        <authorList>
            <person name="Gilroy R."/>
            <person name="Ravi A."/>
            <person name="Getino M."/>
            <person name="Pursley I."/>
            <person name="Horton D.L."/>
            <person name="Alikhan N.F."/>
            <person name="Baker D."/>
            <person name="Gharbi K."/>
            <person name="Hall N."/>
            <person name="Watson M."/>
            <person name="Adriaenssens E.M."/>
            <person name="Foster-Nyarko E."/>
            <person name="Jarju S."/>
            <person name="Secka A."/>
            <person name="Antonio M."/>
            <person name="Oren A."/>
            <person name="Chaudhuri R.R."/>
            <person name="La Ragione R."/>
            <person name="Hildebrand F."/>
            <person name="Pallen M.J."/>
        </authorList>
    </citation>
    <scope>NUCLEOTIDE SEQUENCE</scope>
    <source>
        <strain evidence="12">ChiHjej12B11-9795</strain>
    </source>
</reference>
<dbReference type="InterPro" id="IPR001503">
    <property type="entry name" value="Glyco_trans_10"/>
</dbReference>
<sequence length="302" mass="35661">MRKILILFYNKLWGVSWENEACASIPDGFELTDDRSRMAEADAVVFHLPDLARCMDGEEIEKQDGQLWVTWNLECDDNYPWMEAPEIRDLFDLRMGYRQQDDVWYPYFSFIRAEAFTRLPPRRPPLDKACLFVSSPFNRSHRFEFLRELMRYTEVDSFGRMLHNKDLPADEGRKTLMEKIADYKFVIGVENALARDYVTEKFFQPLLAGTVPVYRGAPNVEEFAPGRHCFVDTRAFRSPADLAGFMNRCYEHPALYDELTAWRTQPLQPGFVQKLEQVKEHPFVRLCRVVEEKIRRIEYKIT</sequence>
<feature type="domain" description="Fucosyltransferase C-terminal" evidence="10">
    <location>
        <begin position="128"/>
        <end position="295"/>
    </location>
</feature>
<dbReference type="InterPro" id="IPR031481">
    <property type="entry name" value="Glyco_tran_10_N"/>
</dbReference>
<dbReference type="Pfam" id="PF00852">
    <property type="entry name" value="Glyco_transf_10"/>
    <property type="match status" value="1"/>
</dbReference>
<keyword evidence="3 12" id="KW-0328">Glycosyltransferase</keyword>
<evidence type="ECO:0000256" key="1">
    <source>
        <dbReference type="ARBA" id="ARBA00004167"/>
    </source>
</evidence>
<evidence type="ECO:0000256" key="8">
    <source>
        <dbReference type="ARBA" id="ARBA00023136"/>
    </source>
</evidence>
<evidence type="ECO:0000256" key="7">
    <source>
        <dbReference type="ARBA" id="ARBA00022989"/>
    </source>
</evidence>
<keyword evidence="5" id="KW-0812">Transmembrane</keyword>
<accession>A0A9D2KVA4</accession>
<evidence type="ECO:0000256" key="4">
    <source>
        <dbReference type="ARBA" id="ARBA00022679"/>
    </source>
</evidence>
<dbReference type="Proteomes" id="UP000823862">
    <property type="component" value="Unassembled WGS sequence"/>
</dbReference>
<evidence type="ECO:0000256" key="9">
    <source>
        <dbReference type="ARBA" id="ARBA00023180"/>
    </source>
</evidence>
<dbReference type="AlphaFoldDB" id="A0A9D2KVA4"/>
<feature type="domain" description="Fucosyltransferase N-terminal" evidence="11">
    <location>
        <begin position="3"/>
        <end position="107"/>
    </location>
</feature>
<dbReference type="InterPro" id="IPR055270">
    <property type="entry name" value="Glyco_tran_10_C"/>
</dbReference>
<dbReference type="Pfam" id="PF17039">
    <property type="entry name" value="Glyco_tran_10_N"/>
    <property type="match status" value="1"/>
</dbReference>
<evidence type="ECO:0000259" key="10">
    <source>
        <dbReference type="Pfam" id="PF00852"/>
    </source>
</evidence>
<dbReference type="Gene3D" id="3.40.50.11660">
    <property type="entry name" value="Glycosyl transferase family 10, C-terminal domain"/>
    <property type="match status" value="1"/>
</dbReference>
<comment type="similarity">
    <text evidence="2">Belongs to the glycosyltransferase 10 family.</text>
</comment>
<evidence type="ECO:0000256" key="5">
    <source>
        <dbReference type="ARBA" id="ARBA00022692"/>
    </source>
</evidence>
<name>A0A9D2KVA4_9BACE</name>
<dbReference type="PANTHER" id="PTHR11929:SF194">
    <property type="entry name" value="ALPHA-(1,3)-FUCOSYLTRANSFERASE 10"/>
    <property type="match status" value="1"/>
</dbReference>
<evidence type="ECO:0000256" key="2">
    <source>
        <dbReference type="ARBA" id="ARBA00008919"/>
    </source>
</evidence>
<reference evidence="12" key="2">
    <citation type="submission" date="2021-04" db="EMBL/GenBank/DDBJ databases">
        <authorList>
            <person name="Gilroy R."/>
        </authorList>
    </citation>
    <scope>NUCLEOTIDE SEQUENCE</scope>
    <source>
        <strain evidence="12">ChiHjej12B11-9795</strain>
    </source>
</reference>
<dbReference type="InterPro" id="IPR038577">
    <property type="entry name" value="GT10-like_C_sf"/>
</dbReference>
<evidence type="ECO:0000256" key="3">
    <source>
        <dbReference type="ARBA" id="ARBA00022676"/>
    </source>
</evidence>
<keyword evidence="4" id="KW-0808">Transferase</keyword>
<dbReference type="EMBL" id="DWZI01000036">
    <property type="protein sequence ID" value="HJA85878.1"/>
    <property type="molecule type" value="Genomic_DNA"/>
</dbReference>
<dbReference type="GO" id="GO:0046920">
    <property type="term" value="F:alpha-(1-&gt;3)-fucosyltransferase activity"/>
    <property type="evidence" value="ECO:0007669"/>
    <property type="project" value="TreeGrafter"/>
</dbReference>
<protein>
    <submittedName>
        <fullName evidence="12">Glycosyltransferase family 10 fucosyltransferase</fullName>
    </submittedName>
</protein>
<dbReference type="PANTHER" id="PTHR11929">
    <property type="entry name" value="ALPHA- 1,3 -FUCOSYLTRANSFERASE"/>
    <property type="match status" value="1"/>
</dbReference>
<dbReference type="SUPFAM" id="SSF53756">
    <property type="entry name" value="UDP-Glycosyltransferase/glycogen phosphorylase"/>
    <property type="match status" value="1"/>
</dbReference>
<proteinExistence type="inferred from homology"/>
<keyword evidence="8" id="KW-0472">Membrane</keyword>
<gene>
    <name evidence="12" type="ORF">H9950_06775</name>
</gene>
<evidence type="ECO:0000313" key="12">
    <source>
        <dbReference type="EMBL" id="HJA85878.1"/>
    </source>
</evidence>
<evidence type="ECO:0000313" key="13">
    <source>
        <dbReference type="Proteomes" id="UP000823862"/>
    </source>
</evidence>